<dbReference type="RefSeq" id="XP_018325099.1">
    <property type="nucleotide sequence ID" value="XM_018469597.2"/>
</dbReference>
<protein>
    <submittedName>
        <fullName evidence="9 10">Major facilitator superfamily domain-containing protein 6-A-like</fullName>
    </submittedName>
</protein>
<feature type="transmembrane region" description="Helical" evidence="6">
    <location>
        <begin position="39"/>
        <end position="56"/>
    </location>
</feature>
<keyword evidence="3 6" id="KW-0812">Transmembrane</keyword>
<dbReference type="Pfam" id="PF12832">
    <property type="entry name" value="MFS_1_like"/>
    <property type="match status" value="1"/>
</dbReference>
<proteinExistence type="inferred from homology"/>
<comment type="subcellular location">
    <subcellularLocation>
        <location evidence="1">Membrane</location>
        <topology evidence="1">Multi-pass membrane protein</topology>
    </subcellularLocation>
</comment>
<dbReference type="CDD" id="cd17335">
    <property type="entry name" value="MFS_MFSD6"/>
    <property type="match status" value="1"/>
</dbReference>
<feature type="transmembrane region" description="Helical" evidence="6">
    <location>
        <begin position="500"/>
        <end position="521"/>
    </location>
</feature>
<evidence type="ECO:0000256" key="3">
    <source>
        <dbReference type="ARBA" id="ARBA00022692"/>
    </source>
</evidence>
<evidence type="ECO:0000256" key="6">
    <source>
        <dbReference type="SAM" id="Phobius"/>
    </source>
</evidence>
<keyword evidence="8" id="KW-1185">Reference proteome</keyword>
<keyword evidence="5 6" id="KW-0472">Membrane</keyword>
<dbReference type="SUPFAM" id="SSF103473">
    <property type="entry name" value="MFS general substrate transporter"/>
    <property type="match status" value="1"/>
</dbReference>
<feature type="transmembrane region" description="Helical" evidence="6">
    <location>
        <begin position="12"/>
        <end position="33"/>
    </location>
</feature>
<evidence type="ECO:0000313" key="11">
    <source>
        <dbReference type="RefSeq" id="XP_018325101.1"/>
    </source>
</evidence>
<dbReference type="GeneID" id="108736967"/>
<feature type="transmembrane region" description="Helical" evidence="6">
    <location>
        <begin position="533"/>
        <end position="552"/>
    </location>
</feature>
<dbReference type="InterPro" id="IPR020846">
    <property type="entry name" value="MFS_dom"/>
</dbReference>
<dbReference type="InterPro" id="IPR024989">
    <property type="entry name" value="MFS_assoc_dom"/>
</dbReference>
<evidence type="ECO:0000256" key="5">
    <source>
        <dbReference type="ARBA" id="ARBA00023136"/>
    </source>
</evidence>
<evidence type="ECO:0000256" key="2">
    <source>
        <dbReference type="ARBA" id="ARBA00005241"/>
    </source>
</evidence>
<dbReference type="GO" id="GO:0016020">
    <property type="term" value="C:membrane"/>
    <property type="evidence" value="ECO:0007669"/>
    <property type="project" value="UniProtKB-SubCell"/>
</dbReference>
<feature type="transmembrane region" description="Helical" evidence="6">
    <location>
        <begin position="76"/>
        <end position="95"/>
    </location>
</feature>
<feature type="transmembrane region" description="Helical" evidence="6">
    <location>
        <begin position="365"/>
        <end position="386"/>
    </location>
</feature>
<comment type="similarity">
    <text evidence="2">Belongs to the major facilitator superfamily. MFSD6 family.</text>
</comment>
<dbReference type="InterPro" id="IPR036259">
    <property type="entry name" value="MFS_trans_sf"/>
</dbReference>
<dbReference type="PANTHER" id="PTHR16172">
    <property type="entry name" value="MAJOR FACILITATOR SUPERFAMILY DOMAIN-CONTAINING PROTEIN 6-LIKE"/>
    <property type="match status" value="1"/>
</dbReference>
<evidence type="ECO:0000259" key="7">
    <source>
        <dbReference type="PROSITE" id="PS50850"/>
    </source>
</evidence>
<organism evidence="8 9">
    <name type="scientific">Agrilus planipennis</name>
    <name type="common">Emerald ash borer</name>
    <name type="synonym">Agrilus marcopoli</name>
    <dbReference type="NCBI Taxonomy" id="224129"/>
    <lineage>
        <taxon>Eukaryota</taxon>
        <taxon>Metazoa</taxon>
        <taxon>Ecdysozoa</taxon>
        <taxon>Arthropoda</taxon>
        <taxon>Hexapoda</taxon>
        <taxon>Insecta</taxon>
        <taxon>Pterygota</taxon>
        <taxon>Neoptera</taxon>
        <taxon>Endopterygota</taxon>
        <taxon>Coleoptera</taxon>
        <taxon>Polyphaga</taxon>
        <taxon>Elateriformia</taxon>
        <taxon>Buprestoidea</taxon>
        <taxon>Buprestidae</taxon>
        <taxon>Agrilinae</taxon>
        <taxon>Agrilus</taxon>
    </lineage>
</organism>
<dbReference type="STRING" id="224129.A0A1W4WMG1"/>
<keyword evidence="4 6" id="KW-1133">Transmembrane helix</keyword>
<dbReference type="Proteomes" id="UP000192223">
    <property type="component" value="Unplaced"/>
</dbReference>
<dbReference type="PROSITE" id="PS51257">
    <property type="entry name" value="PROKAR_LIPOPROTEIN"/>
    <property type="match status" value="1"/>
</dbReference>
<dbReference type="KEGG" id="apln:108736967"/>
<name>A0A1W4WMG1_AGRPL</name>
<evidence type="ECO:0000256" key="4">
    <source>
        <dbReference type="ARBA" id="ARBA00022989"/>
    </source>
</evidence>
<feature type="domain" description="Major facilitator superfamily (MFS) profile" evidence="7">
    <location>
        <begin position="364"/>
        <end position="569"/>
    </location>
</feature>
<dbReference type="InterPro" id="IPR051717">
    <property type="entry name" value="MFS_MFSD6"/>
</dbReference>
<dbReference type="GO" id="GO:0022857">
    <property type="term" value="F:transmembrane transporter activity"/>
    <property type="evidence" value="ECO:0007669"/>
    <property type="project" value="InterPro"/>
</dbReference>
<dbReference type="Gene3D" id="1.20.1250.20">
    <property type="entry name" value="MFS general substrate transporter like domains"/>
    <property type="match status" value="3"/>
</dbReference>
<dbReference type="OrthoDB" id="515887at2759"/>
<accession>A0A1W4WMG1</accession>
<dbReference type="PROSITE" id="PS50850">
    <property type="entry name" value="MFS"/>
    <property type="match status" value="1"/>
</dbReference>
<feature type="transmembrane region" description="Helical" evidence="6">
    <location>
        <begin position="323"/>
        <end position="344"/>
    </location>
</feature>
<feature type="transmembrane region" description="Helical" evidence="6">
    <location>
        <begin position="434"/>
        <end position="458"/>
    </location>
</feature>
<sequence>MKINLSINKVLLPMKAHYFLFNAGTGCIVPFMSVLARQLGFSSVTVGIIYTISPFASMVSKPTMGAFSDRFHCKKIVFLAGILLTALAVFLLNFAPSVPTSHKMRFSCNDMSSTMDTCVDNFTITDDCAVESITTETGNITVNCQMTCQMDSSAWRTVCNAWNMAQYCNTNSSTLSFTATTPANSARMINECLRFNIGSINLDGNTFTPLCPAGGQIESSCDIECDAPALNELVANPLIADDEVYGHSAFWVVMLLYVLIWIFQAVAVTNSDAICFHLLEKAPHKYGYQRLWGAVGWGIFTFCCGYIIDFHSQGKSQKDYTPAIYLGMGMLILNFIVAFFIKYDEPTHKPNIFRDVGRLLTNVRFLVYIVWSIFVGICVAMVWNFLYWVVEDIAAEAGCDSTTWIKTLEGLMQVMQCLAGELPFFFLSGWILKYVGHVNCMTLVTFVLGIRFMLYSIIKNPWLFLPVEMLNGITFGLFYSTLASYASLVAPPGAETTCQGIAGAVFEGVGVSLGSLMGGYLIEIYGGSMTFRILSIAAFVFSVLHALVQFILQKCSPNNAPNSDKNLSE</sequence>
<evidence type="ECO:0000313" key="8">
    <source>
        <dbReference type="Proteomes" id="UP000192223"/>
    </source>
</evidence>
<evidence type="ECO:0000313" key="10">
    <source>
        <dbReference type="RefSeq" id="XP_018325100.1"/>
    </source>
</evidence>
<evidence type="ECO:0000256" key="1">
    <source>
        <dbReference type="ARBA" id="ARBA00004141"/>
    </source>
</evidence>
<feature type="transmembrane region" description="Helical" evidence="6">
    <location>
        <begin position="470"/>
        <end position="488"/>
    </location>
</feature>
<evidence type="ECO:0000313" key="9">
    <source>
        <dbReference type="RefSeq" id="XP_018325099.1"/>
    </source>
</evidence>
<reference evidence="9 10" key="1">
    <citation type="submission" date="2025-04" db="UniProtKB">
        <authorList>
            <consortium name="RefSeq"/>
        </authorList>
    </citation>
    <scope>IDENTIFICATION</scope>
    <source>
        <tissue evidence="9 10">Entire body</tissue>
    </source>
</reference>
<dbReference type="PANTHER" id="PTHR16172:SF30">
    <property type="entry name" value="SUGAR BABY, ISOFORM C"/>
    <property type="match status" value="1"/>
</dbReference>
<dbReference type="RefSeq" id="XP_018325101.1">
    <property type="nucleotide sequence ID" value="XM_018469599.1"/>
</dbReference>
<feature type="transmembrane region" description="Helical" evidence="6">
    <location>
        <begin position="249"/>
        <end position="279"/>
    </location>
</feature>
<dbReference type="RefSeq" id="XP_018325100.1">
    <property type="nucleotide sequence ID" value="XM_018469598.2"/>
</dbReference>
<dbReference type="AlphaFoldDB" id="A0A1W4WMG1"/>
<feature type="transmembrane region" description="Helical" evidence="6">
    <location>
        <begin position="291"/>
        <end position="308"/>
    </location>
</feature>
<gene>
    <name evidence="9 10 11" type="primary">LOC108736967</name>
</gene>